<feature type="chain" id="PRO_5029521912" description="Tetratricopeptide repeat protein" evidence="1">
    <location>
        <begin position="26"/>
        <end position="518"/>
    </location>
</feature>
<dbReference type="Gene3D" id="2.120.10.30">
    <property type="entry name" value="TolB, C-terminal domain"/>
    <property type="match status" value="1"/>
</dbReference>
<organism evidence="2 3">
    <name type="scientific">Cryomorpha ignava</name>
    <dbReference type="NCBI Taxonomy" id="101383"/>
    <lineage>
        <taxon>Bacteria</taxon>
        <taxon>Pseudomonadati</taxon>
        <taxon>Bacteroidota</taxon>
        <taxon>Flavobacteriia</taxon>
        <taxon>Flavobacteriales</taxon>
        <taxon>Cryomorphaceae</taxon>
        <taxon>Cryomorpha</taxon>
    </lineage>
</organism>
<keyword evidence="1" id="KW-0732">Signal</keyword>
<comment type="caution">
    <text evidence="2">The sequence shown here is derived from an EMBL/GenBank/DDBJ whole genome shotgun (WGS) entry which is preliminary data.</text>
</comment>
<dbReference type="Gene3D" id="1.25.40.10">
    <property type="entry name" value="Tetratricopeptide repeat domain"/>
    <property type="match status" value="1"/>
</dbReference>
<evidence type="ECO:0000313" key="2">
    <source>
        <dbReference type="EMBL" id="NEN24864.1"/>
    </source>
</evidence>
<dbReference type="EMBL" id="JAAGVY010000034">
    <property type="protein sequence ID" value="NEN24864.1"/>
    <property type="molecule type" value="Genomic_DNA"/>
</dbReference>
<accession>A0A7K3WTP6</accession>
<dbReference type="SUPFAM" id="SSF82171">
    <property type="entry name" value="DPP6 N-terminal domain-like"/>
    <property type="match status" value="1"/>
</dbReference>
<keyword evidence="3" id="KW-1185">Reference proteome</keyword>
<evidence type="ECO:0008006" key="4">
    <source>
        <dbReference type="Google" id="ProtNLM"/>
    </source>
</evidence>
<protein>
    <recommendedName>
        <fullName evidence="4">Tetratricopeptide repeat protein</fullName>
    </recommendedName>
</protein>
<dbReference type="Gene3D" id="2.60.40.1120">
    <property type="entry name" value="Carboxypeptidase-like, regulatory domain"/>
    <property type="match status" value="1"/>
</dbReference>
<reference evidence="2 3" key="1">
    <citation type="submission" date="2020-02" db="EMBL/GenBank/DDBJ databases">
        <title>Out from the shadows clarifying the taxonomy of the family Cryomorphaceae and related taxa by utilizing the GTDB taxonomic framework.</title>
        <authorList>
            <person name="Bowman J.P."/>
        </authorList>
    </citation>
    <scope>NUCLEOTIDE SEQUENCE [LARGE SCALE GENOMIC DNA]</scope>
    <source>
        <strain evidence="2 3">QSSC 1-22</strain>
    </source>
</reference>
<dbReference type="InterPro" id="IPR011042">
    <property type="entry name" value="6-blade_b-propeller_TolB-like"/>
</dbReference>
<dbReference type="SUPFAM" id="SSF48452">
    <property type="entry name" value="TPR-like"/>
    <property type="match status" value="1"/>
</dbReference>
<sequence>MFKKAPHTLIIVSVLLCCLVNSAKGQNPKEAHSLFLDGNYFKAIDLYSSLLEKEPNNPEYNLNIGLSYLRTNIDPKLALDYLLKSEAEGKFDNSLLLQIARAHTHHLDYESALHYLHKYRLVAGKKDKNKAEYEKIKADCNTAQDLLKYPVNVNFTNLGENINSTYPDYNPFVTSDGSRMVFTTRRKVRPGSHPEFDGYYPSDIMMSFRKDGKWFFADRLSDKINTIYDEQTVGLTSTGDTLFFYIDHVSDVGDIFTSIYKNKTYSDPKRLGDGINGVGIESSCSLSQDGQTMLFSSNRPGGTGDFDLYMIKRDGINEWEEPINLGQEINTELSEDYPTLSPDGNTLYFCSNGHPGMGGYDLYFSTWDEQSQQWTKPQNMGYPINSPNDEKNISFMKSGKTAVMAALRTDTYGDLDIYQVDYEKTESDSPALFVLNVSLPQGEAMPELQIRDAFDEPVGSYYPNRITGRYVLALHPGKYFIYIDAPGYNPYTEVLVVNKFHTRQDNNVRFIKLQSNRQ</sequence>
<dbReference type="RefSeq" id="WP_163286259.1">
    <property type="nucleotide sequence ID" value="NZ_JAAGVY010000034.1"/>
</dbReference>
<proteinExistence type="predicted"/>
<evidence type="ECO:0000313" key="3">
    <source>
        <dbReference type="Proteomes" id="UP000486602"/>
    </source>
</evidence>
<dbReference type="Pfam" id="PF07676">
    <property type="entry name" value="PD40"/>
    <property type="match status" value="3"/>
</dbReference>
<dbReference type="InterPro" id="IPR011990">
    <property type="entry name" value="TPR-like_helical_dom_sf"/>
</dbReference>
<evidence type="ECO:0000256" key="1">
    <source>
        <dbReference type="SAM" id="SignalP"/>
    </source>
</evidence>
<gene>
    <name evidence="2" type="ORF">G3O08_15280</name>
</gene>
<feature type="signal peptide" evidence="1">
    <location>
        <begin position="1"/>
        <end position="25"/>
    </location>
</feature>
<dbReference type="Proteomes" id="UP000486602">
    <property type="component" value="Unassembled WGS sequence"/>
</dbReference>
<dbReference type="AlphaFoldDB" id="A0A7K3WTP6"/>
<name>A0A7K3WTP6_9FLAO</name>
<dbReference type="InterPro" id="IPR011659">
    <property type="entry name" value="WD40"/>
</dbReference>